<dbReference type="Gene3D" id="3.40.630.30">
    <property type="match status" value="1"/>
</dbReference>
<accession>A0A1F4Q157</accession>
<evidence type="ECO:0000313" key="2">
    <source>
        <dbReference type="Proteomes" id="UP000178724"/>
    </source>
</evidence>
<evidence type="ECO:0000313" key="1">
    <source>
        <dbReference type="EMBL" id="OGB89576.1"/>
    </source>
</evidence>
<dbReference type="EMBL" id="METM01000022">
    <property type="protein sequence ID" value="OGB89576.1"/>
    <property type="molecule type" value="Genomic_DNA"/>
</dbReference>
<name>A0A1F4Q157_UNCSA</name>
<protein>
    <submittedName>
        <fullName evidence="1">Uncharacterized protein</fullName>
    </submittedName>
</protein>
<organism evidence="1 2">
    <name type="scientific">candidate division WOR-1 bacterium RIFCSPHIGHO2_01_FULL_53_15</name>
    <dbReference type="NCBI Taxonomy" id="1802564"/>
    <lineage>
        <taxon>Bacteria</taxon>
        <taxon>Bacillati</taxon>
        <taxon>Saganbacteria</taxon>
    </lineage>
</organism>
<dbReference type="Proteomes" id="UP000178724">
    <property type="component" value="Unassembled WGS sequence"/>
</dbReference>
<comment type="caution">
    <text evidence="1">The sequence shown here is derived from an EMBL/GenBank/DDBJ whole genome shotgun (WGS) entry which is preliminary data.</text>
</comment>
<reference evidence="1 2" key="1">
    <citation type="journal article" date="2016" name="Nat. Commun.">
        <title>Thousands of microbial genomes shed light on interconnected biogeochemical processes in an aquifer system.</title>
        <authorList>
            <person name="Anantharaman K."/>
            <person name="Brown C.T."/>
            <person name="Hug L.A."/>
            <person name="Sharon I."/>
            <person name="Castelle C.J."/>
            <person name="Probst A.J."/>
            <person name="Thomas B.C."/>
            <person name="Singh A."/>
            <person name="Wilkins M.J."/>
            <person name="Karaoz U."/>
            <person name="Brodie E.L."/>
            <person name="Williams K.H."/>
            <person name="Hubbard S.S."/>
            <person name="Banfield J.F."/>
        </authorList>
    </citation>
    <scope>NUCLEOTIDE SEQUENCE [LARGE SCALE GENOMIC DNA]</scope>
</reference>
<proteinExistence type="predicted"/>
<gene>
    <name evidence="1" type="ORF">A2625_00040</name>
</gene>
<sequence length="287" mass="32633">MLRGVHLNQKIEVRRGDLLAHFEVKPGRGLSPNRIANLYNSAIDRHFEAGLAIQPGQIESRLSYDAEAVLVGYLDDEPAAFVNLVKLRLDADTAIPRTHQQLTANETFAGTRPTDGNYWFCPWVGTEPDVRGLGWRAEIDLGRGKRLASLGQLMVLAVKTRALKDTHAKKLFVYSRPSRLRAELERITQQPFTFNISNGRLEVKDPVRKYFMNESGIYPAGQPADDLLLRIADHWAKIENKRRVEPVYQFHGGLGAQFRPDLVFPHGQVHDWNALGYRTLLEYLLQR</sequence>
<dbReference type="AlphaFoldDB" id="A0A1F4Q157"/>